<reference evidence="1 2" key="2">
    <citation type="journal article" date="2022" name="Mol. Ecol. Resour.">
        <title>The genomes of chicory, endive, great burdock and yacon provide insights into Asteraceae paleo-polyploidization history and plant inulin production.</title>
        <authorList>
            <person name="Fan W."/>
            <person name="Wang S."/>
            <person name="Wang H."/>
            <person name="Wang A."/>
            <person name="Jiang F."/>
            <person name="Liu H."/>
            <person name="Zhao H."/>
            <person name="Xu D."/>
            <person name="Zhang Y."/>
        </authorList>
    </citation>
    <scope>NUCLEOTIDE SEQUENCE [LARGE SCALE GENOMIC DNA]</scope>
    <source>
        <strain evidence="2">cv. Yunnan</strain>
        <tissue evidence="1">Leaves</tissue>
    </source>
</reference>
<reference evidence="2" key="1">
    <citation type="journal article" date="2022" name="Mol. Ecol. Resour.">
        <title>The genomes of chicory, endive, great burdock and yacon provide insights into Asteraceae palaeo-polyploidization history and plant inulin production.</title>
        <authorList>
            <person name="Fan W."/>
            <person name="Wang S."/>
            <person name="Wang H."/>
            <person name="Wang A."/>
            <person name="Jiang F."/>
            <person name="Liu H."/>
            <person name="Zhao H."/>
            <person name="Xu D."/>
            <person name="Zhang Y."/>
        </authorList>
    </citation>
    <scope>NUCLEOTIDE SEQUENCE [LARGE SCALE GENOMIC DNA]</scope>
    <source>
        <strain evidence="2">cv. Yunnan</strain>
    </source>
</reference>
<name>A0ACB9DDJ7_9ASTR</name>
<evidence type="ECO:0000313" key="2">
    <source>
        <dbReference type="Proteomes" id="UP001056120"/>
    </source>
</evidence>
<keyword evidence="2" id="KW-1185">Reference proteome</keyword>
<proteinExistence type="predicted"/>
<evidence type="ECO:0000313" key="1">
    <source>
        <dbReference type="EMBL" id="KAI3744652.1"/>
    </source>
</evidence>
<gene>
    <name evidence="1" type="ORF">L1987_57741</name>
</gene>
<dbReference type="EMBL" id="CM042036">
    <property type="protein sequence ID" value="KAI3744652.1"/>
    <property type="molecule type" value="Genomic_DNA"/>
</dbReference>
<dbReference type="Proteomes" id="UP001056120">
    <property type="component" value="Linkage Group LG19"/>
</dbReference>
<protein>
    <submittedName>
        <fullName evidence="1">Uncharacterized protein</fullName>
    </submittedName>
</protein>
<sequence length="206" mass="22931">MVLEIRPTINWDKGKALEFLLHHCVDVCPVYIGDDRTDEDAFKVLRERGQGFGILVSPIPRDTAASYSLQDPSELKKNSDVVNFGEEESKTEKLEAFVAAVNNNDSSHFVRLAIAYVEGAEATMNVWDPFIQQTNEFSSSQVWLSGGTSFASDLNGWLGIERSGYQSIRLALLSGNAPKFDEFLQNSAQFSRKFVHISVALHLIEG</sequence>
<organism evidence="1 2">
    <name type="scientific">Smallanthus sonchifolius</name>
    <dbReference type="NCBI Taxonomy" id="185202"/>
    <lineage>
        <taxon>Eukaryota</taxon>
        <taxon>Viridiplantae</taxon>
        <taxon>Streptophyta</taxon>
        <taxon>Embryophyta</taxon>
        <taxon>Tracheophyta</taxon>
        <taxon>Spermatophyta</taxon>
        <taxon>Magnoliopsida</taxon>
        <taxon>eudicotyledons</taxon>
        <taxon>Gunneridae</taxon>
        <taxon>Pentapetalae</taxon>
        <taxon>asterids</taxon>
        <taxon>campanulids</taxon>
        <taxon>Asterales</taxon>
        <taxon>Asteraceae</taxon>
        <taxon>Asteroideae</taxon>
        <taxon>Heliantheae alliance</taxon>
        <taxon>Millerieae</taxon>
        <taxon>Smallanthus</taxon>
    </lineage>
</organism>
<accession>A0ACB9DDJ7</accession>
<comment type="caution">
    <text evidence="1">The sequence shown here is derived from an EMBL/GenBank/DDBJ whole genome shotgun (WGS) entry which is preliminary data.</text>
</comment>